<keyword evidence="1" id="KW-0732">Signal</keyword>
<feature type="chain" id="PRO_5009111198" description="DUF1748-domain-containing protein" evidence="1">
    <location>
        <begin position="31"/>
        <end position="74"/>
    </location>
</feature>
<dbReference type="GO" id="GO:0000423">
    <property type="term" value="P:mitophagy"/>
    <property type="evidence" value="ECO:0007669"/>
    <property type="project" value="EnsemblFungi"/>
</dbReference>
<dbReference type="SMR" id="A0A1D8PJE5"/>
<dbReference type="OrthoDB" id="16824at2759"/>
<dbReference type="Pfam" id="PF08520">
    <property type="entry name" value="Mitofissin"/>
    <property type="match status" value="1"/>
</dbReference>
<evidence type="ECO:0000313" key="3">
    <source>
        <dbReference type="EMBL" id="AOW28264.1"/>
    </source>
</evidence>
<gene>
    <name evidence="3" type="ordered locus">CAALFM_C302270WA</name>
    <name evidence="2" type="ordered locus">orf19.1618.1</name>
</gene>
<organism evidence="3 4">
    <name type="scientific">Candida albicans (strain SC5314 / ATCC MYA-2876)</name>
    <name type="common">Yeast</name>
    <dbReference type="NCBI Taxonomy" id="237561"/>
    <lineage>
        <taxon>Eukaryota</taxon>
        <taxon>Fungi</taxon>
        <taxon>Dikarya</taxon>
        <taxon>Ascomycota</taxon>
        <taxon>Saccharomycotina</taxon>
        <taxon>Pichiomycetes</taxon>
        <taxon>Debaryomycetaceae</taxon>
        <taxon>Candida/Lodderomyces clade</taxon>
        <taxon>Candida</taxon>
    </lineage>
</organism>
<reference evidence="3 4" key="1">
    <citation type="journal article" date="2004" name="Proc. Natl. Acad. Sci. U.S.A.">
        <title>The diploid genome sequence of Candida albicans.</title>
        <authorList>
            <person name="Jones T."/>
            <person name="Federspiel N.A."/>
            <person name="Chibana H."/>
            <person name="Dungan J."/>
            <person name="Kalman S."/>
            <person name="Magee B.B."/>
            <person name="Newport G."/>
            <person name="Thorstenson Y.R."/>
            <person name="Agabian N."/>
            <person name="Magee P.T."/>
            <person name="Davis R.W."/>
            <person name="Scherer S."/>
        </authorList>
    </citation>
    <scope>NUCLEOTIDE SEQUENCE [LARGE SCALE GENOMIC DNA]</scope>
    <source>
        <strain evidence="4">SC5314 / ATCC MYA-2876</strain>
    </source>
</reference>
<dbReference type="PANTHER" id="PTHR28075:SF1">
    <property type="entry name" value="DUF1748-DOMAIN-CONTAINING PROTEIN"/>
    <property type="match status" value="1"/>
</dbReference>
<protein>
    <recommendedName>
        <fullName evidence="5">DUF1748-domain-containing protein</fullName>
    </recommendedName>
</protein>
<dbReference type="GO" id="GO:0008289">
    <property type="term" value="F:lipid binding"/>
    <property type="evidence" value="ECO:0007669"/>
    <property type="project" value="EnsemblFungi"/>
</dbReference>
<name>A0A1D8PJE5_CANAL</name>
<proteinExistence type="predicted"/>
<dbReference type="AlphaFoldDB" id="A0A1D8PJE5"/>
<dbReference type="VEuPathDB" id="FungiDB:C3_02270W_A"/>
<dbReference type="RefSeq" id="XP_019330841.1">
    <property type="nucleotide sequence ID" value="XM_019475296.1"/>
</dbReference>
<dbReference type="GO" id="GO:0000266">
    <property type="term" value="P:mitochondrial fission"/>
    <property type="evidence" value="ECO:0007669"/>
    <property type="project" value="EnsemblFungi"/>
</dbReference>
<accession>A0A1D8PJE5</accession>
<dbReference type="OMA" id="NKEVGKW"/>
<evidence type="ECO:0000256" key="1">
    <source>
        <dbReference type="SAM" id="SignalP"/>
    </source>
</evidence>
<keyword evidence="4" id="KW-1185">Reference proteome</keyword>
<dbReference type="GeneID" id="30515186"/>
<dbReference type="EMBL" id="CP017625">
    <property type="protein sequence ID" value="AOW28264.1"/>
    <property type="molecule type" value="Genomic_DNA"/>
</dbReference>
<dbReference type="GO" id="GO:0005758">
    <property type="term" value="C:mitochondrial intermembrane space"/>
    <property type="evidence" value="ECO:0007669"/>
    <property type="project" value="EnsemblFungi"/>
</dbReference>
<reference evidence="3 4" key="3">
    <citation type="journal article" date="2013" name="Genome Biol.">
        <title>Assembly of a phased diploid Candida albicans genome facilitates allele-specific measurements and provides a simple model for repeat and indel structure.</title>
        <authorList>
            <person name="Muzzey D."/>
            <person name="Schwartz K."/>
            <person name="Weissman J.S."/>
            <person name="Sherlock G."/>
        </authorList>
    </citation>
    <scope>NUCLEOTIDE SEQUENCE [LARGE SCALE GENOMIC DNA]</scope>
    <source>
        <strain evidence="4">SC5314 / ATCC MYA-2876</strain>
    </source>
</reference>
<feature type="signal peptide" evidence="1">
    <location>
        <begin position="1"/>
        <end position="30"/>
    </location>
</feature>
<evidence type="ECO:0000313" key="4">
    <source>
        <dbReference type="Proteomes" id="UP000000559"/>
    </source>
</evidence>
<dbReference type="GO" id="GO:0005737">
    <property type="term" value="C:cytoplasm"/>
    <property type="evidence" value="ECO:0000318"/>
    <property type="project" value="GO_Central"/>
</dbReference>
<dbReference type="KEGG" id="cal:CAALFM_C302270WA"/>
<reference evidence="3 4" key="2">
    <citation type="journal article" date="2007" name="Genome Biol.">
        <title>Assembly of the Candida albicans genome into sixteen supercontigs aligned on the eight chromosomes.</title>
        <authorList>
            <person name="van het Hoog M."/>
            <person name="Rast T.J."/>
            <person name="Martchenko M."/>
            <person name="Grindle S."/>
            <person name="Dignard D."/>
            <person name="Hogues H."/>
            <person name="Cuomo C."/>
            <person name="Berriman M."/>
            <person name="Scherer S."/>
            <person name="Magee B.B."/>
            <person name="Whiteway M."/>
            <person name="Chibana H."/>
            <person name="Nantel A."/>
            <person name="Magee P.T."/>
        </authorList>
    </citation>
    <scope>GENOME REANNOTATION</scope>
    <source>
        <strain evidence="4">SC5314 / ATCC MYA-2876</strain>
    </source>
</reference>
<dbReference type="FunCoup" id="A0A1D8PJE5">
    <property type="interactions" value="1"/>
</dbReference>
<dbReference type="Proteomes" id="UP000000559">
    <property type="component" value="Chromosome 3"/>
</dbReference>
<sequence length="74" mass="8313">MFKMIGRLAHISFDLVLISGFLAGVKRTTGITPNLDSIENKDVQYYATKYLNLGESVFDNTAAFLGNSQYFTRK</sequence>
<dbReference type="InParanoid" id="A0A1D8PJE5"/>
<evidence type="ECO:0008006" key="5">
    <source>
        <dbReference type="Google" id="ProtNLM"/>
    </source>
</evidence>
<dbReference type="InterPro" id="IPR013726">
    <property type="entry name" value="Mitofissin"/>
</dbReference>
<dbReference type="CGD" id="CAL0000191311">
    <property type="gene designation" value="orf19.1618.1"/>
</dbReference>
<dbReference type="PANTHER" id="PTHR28075">
    <property type="entry name" value="CHROMOSOME 16, WHOLE GENOME SHOTGUN SEQUENCE"/>
    <property type="match status" value="1"/>
</dbReference>
<evidence type="ECO:0000313" key="2">
    <source>
        <dbReference type="CGD" id="CAL0000191311"/>
    </source>
</evidence>